<proteinExistence type="predicted"/>
<accession>A0A671XHR0</accession>
<dbReference type="Proteomes" id="UP000472265">
    <property type="component" value="Chromosome 21"/>
</dbReference>
<gene>
    <name evidence="3" type="primary">fbxo36b</name>
</gene>
<dbReference type="Pfam" id="PF00646">
    <property type="entry name" value="F-box"/>
    <property type="match status" value="1"/>
</dbReference>
<dbReference type="SUPFAM" id="SSF81383">
    <property type="entry name" value="F-box domain"/>
    <property type="match status" value="1"/>
</dbReference>
<reference evidence="3" key="3">
    <citation type="submission" date="2025-09" db="UniProtKB">
        <authorList>
            <consortium name="Ensembl"/>
        </authorList>
    </citation>
    <scope>IDENTIFICATION</scope>
</reference>
<dbReference type="InterPro" id="IPR001810">
    <property type="entry name" value="F-box_dom"/>
</dbReference>
<dbReference type="AlphaFoldDB" id="A0A671XHR0"/>
<feature type="domain" description="F-box" evidence="2">
    <location>
        <begin position="100"/>
        <end position="146"/>
    </location>
</feature>
<dbReference type="Ensembl" id="ENSSAUT00010052370.1">
    <property type="protein sequence ID" value="ENSSAUP00010049776.1"/>
    <property type="gene ID" value="ENSSAUG00010020769.1"/>
</dbReference>
<sequence length="273" mass="31276">MSKKRKEKKRKEEEKYPLFEISGRAPPPSKNFYHFAVTKSEVIWRCWKISLRTVDKHSRPAQLKESHQDFLDDSGLQSEVGMVFGHQILQYTKALCQGHYDYLEHLSDSLLLRIINYLELEDVGQLGRTSRRFRQLCGSEEFWEQAVRQRCNTVSAEVASLAFEVGWRSIFFTSKLQLQKLISRRRLRTEEQEEGQVSDLEAKTEEYLDESSVLNQTIGSEMESQPGIICNLSPGRVTGTEFDANSYCDVKPGCNPEPEAGSDSSMPMPGQPL</sequence>
<feature type="region of interest" description="Disordered" evidence="1">
    <location>
        <begin position="252"/>
        <end position="273"/>
    </location>
</feature>
<reference evidence="3" key="1">
    <citation type="submission" date="2021-04" db="EMBL/GenBank/DDBJ databases">
        <authorList>
            <consortium name="Wellcome Sanger Institute Data Sharing"/>
        </authorList>
    </citation>
    <scope>NUCLEOTIDE SEQUENCE [LARGE SCALE GENOMIC DNA]</scope>
</reference>
<protein>
    <submittedName>
        <fullName evidence="3">F-box protein 36b</fullName>
    </submittedName>
</protein>
<keyword evidence="4" id="KW-1185">Reference proteome</keyword>
<evidence type="ECO:0000256" key="1">
    <source>
        <dbReference type="SAM" id="MobiDB-lite"/>
    </source>
</evidence>
<dbReference type="OMA" id="CNSDELW"/>
<dbReference type="GeneTree" id="ENSGT00390000001015"/>
<dbReference type="Gene3D" id="1.20.1280.50">
    <property type="match status" value="1"/>
</dbReference>
<dbReference type="InterPro" id="IPR036047">
    <property type="entry name" value="F-box-like_dom_sf"/>
</dbReference>
<reference evidence="3" key="2">
    <citation type="submission" date="2025-08" db="UniProtKB">
        <authorList>
            <consortium name="Ensembl"/>
        </authorList>
    </citation>
    <scope>IDENTIFICATION</scope>
</reference>
<organism evidence="3 4">
    <name type="scientific">Sparus aurata</name>
    <name type="common">Gilthead sea bream</name>
    <dbReference type="NCBI Taxonomy" id="8175"/>
    <lineage>
        <taxon>Eukaryota</taxon>
        <taxon>Metazoa</taxon>
        <taxon>Chordata</taxon>
        <taxon>Craniata</taxon>
        <taxon>Vertebrata</taxon>
        <taxon>Euteleostomi</taxon>
        <taxon>Actinopterygii</taxon>
        <taxon>Neopterygii</taxon>
        <taxon>Teleostei</taxon>
        <taxon>Neoteleostei</taxon>
        <taxon>Acanthomorphata</taxon>
        <taxon>Eupercaria</taxon>
        <taxon>Spariformes</taxon>
        <taxon>Sparidae</taxon>
        <taxon>Sparus</taxon>
    </lineage>
</organism>
<evidence type="ECO:0000313" key="3">
    <source>
        <dbReference type="Ensembl" id="ENSSAUP00010049776.1"/>
    </source>
</evidence>
<dbReference type="InParanoid" id="A0A671XHR0"/>
<dbReference type="SMART" id="SM00256">
    <property type="entry name" value="FBOX"/>
    <property type="match status" value="1"/>
</dbReference>
<dbReference type="PROSITE" id="PS50181">
    <property type="entry name" value="FBOX"/>
    <property type="match status" value="1"/>
</dbReference>
<name>A0A671XHR0_SPAAU</name>
<evidence type="ECO:0000259" key="2">
    <source>
        <dbReference type="PROSITE" id="PS50181"/>
    </source>
</evidence>
<evidence type="ECO:0000313" key="4">
    <source>
        <dbReference type="Proteomes" id="UP000472265"/>
    </source>
</evidence>